<comment type="caution">
    <text evidence="1">The sequence shown here is derived from an EMBL/GenBank/DDBJ whole genome shotgun (WGS) entry which is preliminary data.</text>
</comment>
<reference evidence="1 2" key="1">
    <citation type="submission" date="2018-07" db="EMBL/GenBank/DDBJ databases">
        <title>Corallincola holothuriorum sp. nov., a new facultative anaerobe isolated from sea cucumber Apostichopus japonicus.</title>
        <authorList>
            <person name="Xia H."/>
        </authorList>
    </citation>
    <scope>NUCLEOTIDE SEQUENCE [LARGE SCALE GENOMIC DNA]</scope>
    <source>
        <strain evidence="1 2">C4</strain>
    </source>
</reference>
<dbReference type="EMBL" id="QPID01000008">
    <property type="protein sequence ID" value="RCU48730.1"/>
    <property type="molecule type" value="Genomic_DNA"/>
</dbReference>
<gene>
    <name evidence="1" type="ORF">DU002_13110</name>
</gene>
<sequence length="154" mass="17400">MELIDTYISKFEECLKIVDYGSSEKKRDTAFLMTLTMVNASGLTREKRNAILFDLAYYAVIKEEIITNLKDEVSENTSLSINYSPFEGVMVFLSSESYLNIDTISYICNELSSEYKKYSGGSCMNDCVHNVAFYGFNCATLDNCLSAAKKARKK</sequence>
<organism evidence="1 2">
    <name type="scientific">Corallincola holothuriorum</name>
    <dbReference type="NCBI Taxonomy" id="2282215"/>
    <lineage>
        <taxon>Bacteria</taxon>
        <taxon>Pseudomonadati</taxon>
        <taxon>Pseudomonadota</taxon>
        <taxon>Gammaproteobacteria</taxon>
        <taxon>Alteromonadales</taxon>
        <taxon>Psychromonadaceae</taxon>
        <taxon>Corallincola</taxon>
    </lineage>
</organism>
<protein>
    <submittedName>
        <fullName evidence="1">Uncharacterized protein</fullName>
    </submittedName>
</protein>
<dbReference type="AlphaFoldDB" id="A0A368NF48"/>
<proteinExistence type="predicted"/>
<dbReference type="Proteomes" id="UP000252558">
    <property type="component" value="Unassembled WGS sequence"/>
</dbReference>
<dbReference type="OrthoDB" id="9966048at2"/>
<keyword evidence="2" id="KW-1185">Reference proteome</keyword>
<accession>A0A368NF48</accession>
<dbReference type="RefSeq" id="WP_114338854.1">
    <property type="nucleotide sequence ID" value="NZ_QPID01000008.1"/>
</dbReference>
<evidence type="ECO:0000313" key="1">
    <source>
        <dbReference type="EMBL" id="RCU48730.1"/>
    </source>
</evidence>
<name>A0A368NF48_9GAMM</name>
<evidence type="ECO:0000313" key="2">
    <source>
        <dbReference type="Proteomes" id="UP000252558"/>
    </source>
</evidence>